<dbReference type="EMBL" id="GBXM01051250">
    <property type="protein sequence ID" value="JAH57327.1"/>
    <property type="molecule type" value="Transcribed_RNA"/>
</dbReference>
<proteinExistence type="predicted"/>
<accession>A0A0E9U6H7</accession>
<dbReference type="AlphaFoldDB" id="A0A0E9U6H7"/>
<dbReference type="EMBL" id="GBXM01047058">
    <property type="protein sequence ID" value="JAH61519.1"/>
    <property type="molecule type" value="Transcribed_RNA"/>
</dbReference>
<organism evidence="1">
    <name type="scientific">Anguilla anguilla</name>
    <name type="common">European freshwater eel</name>
    <name type="synonym">Muraena anguilla</name>
    <dbReference type="NCBI Taxonomy" id="7936"/>
    <lineage>
        <taxon>Eukaryota</taxon>
        <taxon>Metazoa</taxon>
        <taxon>Chordata</taxon>
        <taxon>Craniata</taxon>
        <taxon>Vertebrata</taxon>
        <taxon>Euteleostomi</taxon>
        <taxon>Actinopterygii</taxon>
        <taxon>Neopterygii</taxon>
        <taxon>Teleostei</taxon>
        <taxon>Anguilliformes</taxon>
        <taxon>Anguillidae</taxon>
        <taxon>Anguilla</taxon>
    </lineage>
</organism>
<reference evidence="1" key="1">
    <citation type="submission" date="2014-11" db="EMBL/GenBank/DDBJ databases">
        <authorList>
            <person name="Amaro Gonzalez C."/>
        </authorList>
    </citation>
    <scope>NUCLEOTIDE SEQUENCE</scope>
</reference>
<reference evidence="1" key="2">
    <citation type="journal article" date="2015" name="Fish Shellfish Immunol.">
        <title>Early steps in the European eel (Anguilla anguilla)-Vibrio vulnificus interaction in the gills: Role of the RtxA13 toxin.</title>
        <authorList>
            <person name="Callol A."/>
            <person name="Pajuelo D."/>
            <person name="Ebbesson L."/>
            <person name="Teles M."/>
            <person name="MacKenzie S."/>
            <person name="Amaro C."/>
        </authorList>
    </citation>
    <scope>NUCLEOTIDE SEQUENCE</scope>
</reference>
<protein>
    <submittedName>
        <fullName evidence="1">Uncharacterized protein</fullName>
    </submittedName>
</protein>
<sequence length="42" mass="4778">MRIARSPPHEASNVPVGFQATYQQRVSGWALNLWSMFIVPCM</sequence>
<name>A0A0E9U6H7_ANGAN</name>
<evidence type="ECO:0000313" key="1">
    <source>
        <dbReference type="EMBL" id="JAH61519.1"/>
    </source>
</evidence>